<accession>A0A401TJV9</accession>
<keyword evidence="2" id="KW-1185">Reference proteome</keyword>
<comment type="caution">
    <text evidence="1">The sequence shown here is derived from an EMBL/GenBank/DDBJ whole genome shotgun (WGS) entry which is preliminary data.</text>
</comment>
<sequence>MKGRMTPSGAVTIRCLGLNSWRFGKAARFRRPR</sequence>
<protein>
    <submittedName>
        <fullName evidence="1">Uncharacterized protein</fullName>
    </submittedName>
</protein>
<reference evidence="1 2" key="1">
    <citation type="journal article" date="2018" name="Nat. Ecol. Evol.">
        <title>Shark genomes provide insights into elasmobranch evolution and the origin of vertebrates.</title>
        <authorList>
            <person name="Hara Y"/>
            <person name="Yamaguchi K"/>
            <person name="Onimaru K"/>
            <person name="Kadota M"/>
            <person name="Koyanagi M"/>
            <person name="Keeley SD"/>
            <person name="Tatsumi K"/>
            <person name="Tanaka K"/>
            <person name="Motone F"/>
            <person name="Kageyama Y"/>
            <person name="Nozu R"/>
            <person name="Adachi N"/>
            <person name="Nishimura O"/>
            <person name="Nakagawa R"/>
            <person name="Tanegashima C"/>
            <person name="Kiyatake I"/>
            <person name="Matsumoto R"/>
            <person name="Murakumo K"/>
            <person name="Nishida K"/>
            <person name="Terakita A"/>
            <person name="Kuratani S"/>
            <person name="Sato K"/>
            <person name="Hyodo S Kuraku.S."/>
        </authorList>
    </citation>
    <scope>NUCLEOTIDE SEQUENCE [LARGE SCALE GENOMIC DNA]</scope>
</reference>
<gene>
    <name evidence="1" type="ORF">chiPu_0027209</name>
</gene>
<feature type="non-terminal residue" evidence="1">
    <location>
        <position position="33"/>
    </location>
</feature>
<dbReference type="AlphaFoldDB" id="A0A401TJV9"/>
<proteinExistence type="predicted"/>
<evidence type="ECO:0000313" key="2">
    <source>
        <dbReference type="Proteomes" id="UP000287033"/>
    </source>
</evidence>
<organism evidence="1 2">
    <name type="scientific">Chiloscyllium punctatum</name>
    <name type="common">Brownbanded bambooshark</name>
    <name type="synonym">Hemiscyllium punctatum</name>
    <dbReference type="NCBI Taxonomy" id="137246"/>
    <lineage>
        <taxon>Eukaryota</taxon>
        <taxon>Metazoa</taxon>
        <taxon>Chordata</taxon>
        <taxon>Craniata</taxon>
        <taxon>Vertebrata</taxon>
        <taxon>Chondrichthyes</taxon>
        <taxon>Elasmobranchii</taxon>
        <taxon>Galeomorphii</taxon>
        <taxon>Galeoidea</taxon>
        <taxon>Orectolobiformes</taxon>
        <taxon>Hemiscylliidae</taxon>
        <taxon>Chiloscyllium</taxon>
    </lineage>
</organism>
<evidence type="ECO:0000313" key="1">
    <source>
        <dbReference type="EMBL" id="GCC42924.1"/>
    </source>
</evidence>
<dbReference type="EMBL" id="BEZZ01097885">
    <property type="protein sequence ID" value="GCC42924.1"/>
    <property type="molecule type" value="Genomic_DNA"/>
</dbReference>
<name>A0A401TJV9_CHIPU</name>
<dbReference type="Proteomes" id="UP000287033">
    <property type="component" value="Unassembled WGS sequence"/>
</dbReference>